<name>A0A518CWR1_9BACT</name>
<dbReference type="AlphaFoldDB" id="A0A518CWR1"/>
<evidence type="ECO:0000313" key="2">
    <source>
        <dbReference type="EMBL" id="QDU83649.1"/>
    </source>
</evidence>
<sequence>MTTPHPVILGLDVGGSAVKAGLVAADGEILVPHLRSARRPTTFDELVGIVRELADEMCTQRGAKRPSDLATGVGLGVPGLLDDDHGGVERSPNLPWLDGRPLRAALAEVLGVDPTHVHVENDANSAALGESWLGAGAERDDLFLLTLGTGIGGGVVLGNRLWRGRGMAGEIGHTKIHDTGPVCGCGRVGCLETFASASAAERLALAAGLPSASPGDLELLAERARAASGPERDLLEAIGEDLGRGVGAAINLFDLRTYLFGGGFAAALDVLLPGVRRGIEAASYGGRTAEIELLPAVLGPAAGWIGAARAAMLETP</sequence>
<dbReference type="OrthoDB" id="9795247at2"/>
<organism evidence="2 3">
    <name type="scientific">Rohdeia mirabilis</name>
    <dbReference type="NCBI Taxonomy" id="2528008"/>
    <lineage>
        <taxon>Bacteria</taxon>
        <taxon>Pseudomonadati</taxon>
        <taxon>Planctomycetota</taxon>
        <taxon>Planctomycetia</taxon>
        <taxon>Planctomycetia incertae sedis</taxon>
        <taxon>Rohdeia</taxon>
    </lineage>
</organism>
<dbReference type="SUPFAM" id="SSF53067">
    <property type="entry name" value="Actin-like ATPase domain"/>
    <property type="match status" value="1"/>
</dbReference>
<evidence type="ECO:0000256" key="1">
    <source>
        <dbReference type="ARBA" id="ARBA00006479"/>
    </source>
</evidence>
<dbReference type="InterPro" id="IPR000600">
    <property type="entry name" value="ROK"/>
</dbReference>
<dbReference type="EMBL" id="CP036290">
    <property type="protein sequence ID" value="QDU83649.1"/>
    <property type="molecule type" value="Genomic_DNA"/>
</dbReference>
<accession>A0A518CWR1</accession>
<dbReference type="InterPro" id="IPR043129">
    <property type="entry name" value="ATPase_NBD"/>
</dbReference>
<dbReference type="PANTHER" id="PTHR18964">
    <property type="entry name" value="ROK (REPRESSOR, ORF, KINASE) FAMILY"/>
    <property type="match status" value="1"/>
</dbReference>
<dbReference type="Gene3D" id="3.30.420.40">
    <property type="match status" value="2"/>
</dbReference>
<dbReference type="PANTHER" id="PTHR18964:SF149">
    <property type="entry name" value="BIFUNCTIONAL UDP-N-ACETYLGLUCOSAMINE 2-EPIMERASE_N-ACETYLMANNOSAMINE KINASE"/>
    <property type="match status" value="1"/>
</dbReference>
<dbReference type="PROSITE" id="PS01125">
    <property type="entry name" value="ROK"/>
    <property type="match status" value="1"/>
</dbReference>
<proteinExistence type="inferred from homology"/>
<reference evidence="2 3" key="1">
    <citation type="submission" date="2019-02" db="EMBL/GenBank/DDBJ databases">
        <title>Deep-cultivation of Planctomycetes and their phenomic and genomic characterization uncovers novel biology.</title>
        <authorList>
            <person name="Wiegand S."/>
            <person name="Jogler M."/>
            <person name="Boedeker C."/>
            <person name="Pinto D."/>
            <person name="Vollmers J."/>
            <person name="Rivas-Marin E."/>
            <person name="Kohn T."/>
            <person name="Peeters S.H."/>
            <person name="Heuer A."/>
            <person name="Rast P."/>
            <person name="Oberbeckmann S."/>
            <person name="Bunk B."/>
            <person name="Jeske O."/>
            <person name="Meyerdierks A."/>
            <person name="Storesund J.E."/>
            <person name="Kallscheuer N."/>
            <person name="Luecker S."/>
            <person name="Lage O.M."/>
            <person name="Pohl T."/>
            <person name="Merkel B.J."/>
            <person name="Hornburger P."/>
            <person name="Mueller R.-W."/>
            <person name="Bruemmer F."/>
            <person name="Labrenz M."/>
            <person name="Spormann A.M."/>
            <person name="Op den Camp H."/>
            <person name="Overmann J."/>
            <person name="Amann R."/>
            <person name="Jetten M.S.M."/>
            <person name="Mascher T."/>
            <person name="Medema M.H."/>
            <person name="Devos D.P."/>
            <person name="Kaster A.-K."/>
            <person name="Ovreas L."/>
            <person name="Rohde M."/>
            <person name="Galperin M.Y."/>
            <person name="Jogler C."/>
        </authorList>
    </citation>
    <scope>NUCLEOTIDE SEQUENCE [LARGE SCALE GENOMIC DNA]</scope>
    <source>
        <strain evidence="2 3">Pla163</strain>
    </source>
</reference>
<comment type="similarity">
    <text evidence="1">Belongs to the ROK (NagC/XylR) family.</text>
</comment>
<evidence type="ECO:0000313" key="3">
    <source>
        <dbReference type="Proteomes" id="UP000319342"/>
    </source>
</evidence>
<dbReference type="Pfam" id="PF00480">
    <property type="entry name" value="ROK"/>
    <property type="match status" value="1"/>
</dbReference>
<keyword evidence="3" id="KW-1185">Reference proteome</keyword>
<gene>
    <name evidence="2" type="primary">nagC</name>
    <name evidence="2" type="ORF">Pla163_07480</name>
</gene>
<dbReference type="Proteomes" id="UP000319342">
    <property type="component" value="Chromosome"/>
</dbReference>
<protein>
    <submittedName>
        <fullName evidence="2">N-acetylglucosamine repressor</fullName>
    </submittedName>
</protein>
<dbReference type="RefSeq" id="WP_145183726.1">
    <property type="nucleotide sequence ID" value="NZ_CP036290.1"/>
</dbReference>
<dbReference type="InterPro" id="IPR049874">
    <property type="entry name" value="ROK_cs"/>
</dbReference>